<feature type="compositionally biased region" description="Polar residues" evidence="1">
    <location>
        <begin position="1"/>
        <end position="16"/>
    </location>
</feature>
<evidence type="ECO:0000313" key="3">
    <source>
        <dbReference type="Proteomes" id="UP001214757"/>
    </source>
</evidence>
<evidence type="ECO:0000313" key="2">
    <source>
        <dbReference type="EMBL" id="MDC9620633.1"/>
    </source>
</evidence>
<name>A0ABT5LYY8_9GAMM</name>
<evidence type="ECO:0008006" key="4">
    <source>
        <dbReference type="Google" id="ProtNLM"/>
    </source>
</evidence>
<gene>
    <name evidence="2" type="ORF">PSI22_03030</name>
</gene>
<feature type="region of interest" description="Disordered" evidence="1">
    <location>
        <begin position="1"/>
        <end position="22"/>
    </location>
</feature>
<keyword evidence="3" id="KW-1185">Reference proteome</keyword>
<accession>A0ABT5LYY8</accession>
<protein>
    <recommendedName>
        <fullName evidence="4">Calcineurin-like phosphoesterase domain-containing protein</fullName>
    </recommendedName>
</protein>
<dbReference type="SUPFAM" id="SSF56300">
    <property type="entry name" value="Metallo-dependent phosphatases"/>
    <property type="match status" value="1"/>
</dbReference>
<sequence>MSDSQPFRLDTSSNNPNKDRSKWESFNEVVSSSIKELKNDKNFAFGIVNGDITEFGRRDSRDSFDKIYTSKLSSILFIGLGNHDYASNVGGCMTAGEQL</sequence>
<proteinExistence type="predicted"/>
<evidence type="ECO:0000256" key="1">
    <source>
        <dbReference type="SAM" id="MobiDB-lite"/>
    </source>
</evidence>
<dbReference type="RefSeq" id="WP_273578545.1">
    <property type="nucleotide sequence ID" value="NZ_JAQRFO010000004.1"/>
</dbReference>
<reference evidence="2 3" key="1">
    <citation type="submission" date="2023-02" db="EMBL/GenBank/DDBJ databases">
        <title>Entomopathogenic bacteria.</title>
        <authorList>
            <person name="Machado R.A."/>
        </authorList>
    </citation>
    <scope>NUCLEOTIDE SEQUENCE [LARGE SCALE GENOMIC DNA]</scope>
    <source>
        <strain evidence="2 3">XENO-7</strain>
    </source>
</reference>
<dbReference type="Proteomes" id="UP001214757">
    <property type="component" value="Unassembled WGS sequence"/>
</dbReference>
<dbReference type="EMBL" id="JAQRFO010000004">
    <property type="protein sequence ID" value="MDC9620633.1"/>
    <property type="molecule type" value="Genomic_DNA"/>
</dbReference>
<organism evidence="2 3">
    <name type="scientific">Xenorhabdus aichiensis</name>
    <dbReference type="NCBI Taxonomy" id="3025874"/>
    <lineage>
        <taxon>Bacteria</taxon>
        <taxon>Pseudomonadati</taxon>
        <taxon>Pseudomonadota</taxon>
        <taxon>Gammaproteobacteria</taxon>
        <taxon>Enterobacterales</taxon>
        <taxon>Morganellaceae</taxon>
        <taxon>Xenorhabdus</taxon>
    </lineage>
</organism>
<comment type="caution">
    <text evidence="2">The sequence shown here is derived from an EMBL/GenBank/DDBJ whole genome shotgun (WGS) entry which is preliminary data.</text>
</comment>
<dbReference type="InterPro" id="IPR029052">
    <property type="entry name" value="Metallo-depent_PP-like"/>
</dbReference>
<dbReference type="Gene3D" id="3.60.21.10">
    <property type="match status" value="1"/>
</dbReference>